<dbReference type="Pfam" id="PF00480">
    <property type="entry name" value="ROK"/>
    <property type="match status" value="1"/>
</dbReference>
<dbReference type="RefSeq" id="WP_040373942.1">
    <property type="nucleotide sequence ID" value="NZ_CP068053.1"/>
</dbReference>
<dbReference type="PANTHER" id="PTHR18964">
    <property type="entry name" value="ROK (REPRESSOR, ORF, KINASE) FAMILY"/>
    <property type="match status" value="1"/>
</dbReference>
<evidence type="ECO:0000256" key="3">
    <source>
        <dbReference type="ARBA" id="ARBA00022629"/>
    </source>
</evidence>
<dbReference type="Proteomes" id="UP000595254">
    <property type="component" value="Chromosome"/>
</dbReference>
<dbReference type="Gene3D" id="3.30.420.40">
    <property type="match status" value="2"/>
</dbReference>
<gene>
    <name evidence="4" type="ORF">I6J18_08645</name>
</gene>
<dbReference type="Gene3D" id="1.10.10.10">
    <property type="entry name" value="Winged helix-like DNA-binding domain superfamily/Winged helix DNA-binding domain"/>
    <property type="match status" value="1"/>
</dbReference>
<dbReference type="InterPro" id="IPR036390">
    <property type="entry name" value="WH_DNA-bd_sf"/>
</dbReference>
<dbReference type="InterPro" id="IPR000600">
    <property type="entry name" value="ROK"/>
</dbReference>
<dbReference type="KEGG" id="ppsr:I6J18_08645"/>
<dbReference type="PANTHER" id="PTHR18964:SF149">
    <property type="entry name" value="BIFUNCTIONAL UDP-N-ACETYLGLUCOSAMINE 2-EPIMERASE_N-ACETYLMANNOSAMINE KINASE"/>
    <property type="match status" value="1"/>
</dbReference>
<accession>A0A974NPX1</accession>
<evidence type="ECO:0000256" key="2">
    <source>
        <dbReference type="ARBA" id="ARBA00006479"/>
    </source>
</evidence>
<dbReference type="CDD" id="cd24076">
    <property type="entry name" value="ASKHA_ATPase_ROK_BsXylR-like"/>
    <property type="match status" value="1"/>
</dbReference>
<reference evidence="4 5" key="1">
    <citation type="submission" date="2021-01" db="EMBL/GenBank/DDBJ databases">
        <title>FDA dAtabase for Regulatory Grade micrObial Sequences (FDA-ARGOS): Supporting development and validation of Infectious Disease Dx tests.</title>
        <authorList>
            <person name="Nelson B."/>
            <person name="Plummer A."/>
            <person name="Tallon L."/>
            <person name="Sadzewicz L."/>
            <person name="Zhao X."/>
            <person name="Boylan J."/>
            <person name="Ott S."/>
            <person name="Bowen H."/>
            <person name="Vavikolanu K."/>
            <person name="Mehta A."/>
            <person name="Aluvathingal J."/>
            <person name="Nadendla S."/>
            <person name="Myers T."/>
            <person name="Yan Y."/>
            <person name="Sichtig H."/>
        </authorList>
    </citation>
    <scope>NUCLEOTIDE SEQUENCE [LARGE SCALE GENOMIC DNA]</scope>
    <source>
        <strain evidence="4 5">FDAARGOS_1161</strain>
    </source>
</reference>
<dbReference type="AlphaFoldDB" id="A0A974NPX1"/>
<dbReference type="InterPro" id="IPR036388">
    <property type="entry name" value="WH-like_DNA-bd_sf"/>
</dbReference>
<comment type="function">
    <text evidence="1">Transcriptional repressor of xylose-utilizing enzymes.</text>
</comment>
<dbReference type="EMBL" id="CP068053">
    <property type="protein sequence ID" value="QQT01895.1"/>
    <property type="molecule type" value="Genomic_DNA"/>
</dbReference>
<dbReference type="PROSITE" id="PS01125">
    <property type="entry name" value="ROK"/>
    <property type="match status" value="1"/>
</dbReference>
<evidence type="ECO:0000313" key="5">
    <source>
        <dbReference type="Proteomes" id="UP000595254"/>
    </source>
</evidence>
<proteinExistence type="inferred from homology"/>
<dbReference type="GO" id="GO:0042732">
    <property type="term" value="P:D-xylose metabolic process"/>
    <property type="evidence" value="ECO:0007669"/>
    <property type="project" value="UniProtKB-KW"/>
</dbReference>
<keyword evidence="5" id="KW-1185">Reference proteome</keyword>
<keyword evidence="3" id="KW-0859">Xylose metabolism</keyword>
<evidence type="ECO:0000256" key="1">
    <source>
        <dbReference type="ARBA" id="ARBA00002486"/>
    </source>
</evidence>
<protein>
    <submittedName>
        <fullName evidence="4">ROK family transcriptional regulator</fullName>
    </submittedName>
</protein>
<sequence length="383" mass="42042">MISADQALVKKMNKKLVLREIIHTSPVSRAKLSEVTGLNKTTVSSQVADLLDDNLIFEIGQGLSSGGRRPVMLVFNKNAGFTIGIDLGVDYLTIVLTDLEGTIVSESHQKIDSTLPCDLQKLMITLLEKQISVIPDSRYGLIGICLGVPGLVNNDQELTFTPNSNWSEIPFKQILEQTFQVPVFVENEANTGAYGEKEYGAAKHFKNIVYVSINAGIGTGVIQNNELLKGKNGLFGEMGHTVIDFNGPRCTCGNRGCWELYASEKALHQSLMSNNQTVMWQDILHRAKQNDPQVLQALDTFGFYLGIGLKNIINTFDPEVIILRNRIIEAFPQVLNSIRHTLVPNHTHAPDVNILLVSALKHNATALGAAAIMIKHFIDGVTA</sequence>
<dbReference type="SUPFAM" id="SSF46785">
    <property type="entry name" value="Winged helix' DNA-binding domain"/>
    <property type="match status" value="1"/>
</dbReference>
<evidence type="ECO:0000313" key="4">
    <source>
        <dbReference type="EMBL" id="QQT01895.1"/>
    </source>
</evidence>
<name>A0A974NPX1_PERPY</name>
<keyword evidence="3" id="KW-0119">Carbohydrate metabolism</keyword>
<dbReference type="InterPro" id="IPR049874">
    <property type="entry name" value="ROK_cs"/>
</dbReference>
<comment type="similarity">
    <text evidence="2">Belongs to the ROK (NagC/XylR) family.</text>
</comment>
<organism evidence="4 5">
    <name type="scientific">Peribacillus psychrosaccharolyticus</name>
    <name type="common">Bacillus psychrosaccharolyticus</name>
    <dbReference type="NCBI Taxonomy" id="1407"/>
    <lineage>
        <taxon>Bacteria</taxon>
        <taxon>Bacillati</taxon>
        <taxon>Bacillota</taxon>
        <taxon>Bacilli</taxon>
        <taxon>Bacillales</taxon>
        <taxon>Bacillaceae</taxon>
        <taxon>Peribacillus</taxon>
    </lineage>
</organism>
<dbReference type="SUPFAM" id="SSF53067">
    <property type="entry name" value="Actin-like ATPase domain"/>
    <property type="match status" value="1"/>
</dbReference>
<dbReference type="InterPro" id="IPR043129">
    <property type="entry name" value="ATPase_NBD"/>
</dbReference>